<evidence type="ECO:0000313" key="1">
    <source>
        <dbReference type="EMBL" id="OQP52626.1"/>
    </source>
</evidence>
<evidence type="ECO:0000313" key="2">
    <source>
        <dbReference type="Proteomes" id="UP000192610"/>
    </source>
</evidence>
<comment type="caution">
    <text evidence="1">The sequence shown here is derived from an EMBL/GenBank/DDBJ whole genome shotgun (WGS) entry which is preliminary data.</text>
</comment>
<dbReference type="STRING" id="354355.SAMN05660816_05309"/>
<dbReference type="RefSeq" id="WP_081198099.1">
    <property type="nucleotide sequence ID" value="NZ_FOCZ01000012.1"/>
</dbReference>
<keyword evidence="2" id="KW-1185">Reference proteome</keyword>
<dbReference type="OrthoDB" id="1216843at2"/>
<gene>
    <name evidence="1" type="ORF">A4H97_25215</name>
</gene>
<protein>
    <submittedName>
        <fullName evidence="1">Uncharacterized protein</fullName>
    </submittedName>
</protein>
<dbReference type="AlphaFoldDB" id="A0A1V9F2Y1"/>
<reference evidence="2" key="1">
    <citation type="submission" date="2016-04" db="EMBL/GenBank/DDBJ databases">
        <authorList>
            <person name="Chen L."/>
            <person name="Zhuang W."/>
            <person name="Wang G."/>
        </authorList>
    </citation>
    <scope>NUCLEOTIDE SEQUENCE [LARGE SCALE GENOMIC DNA]</scope>
    <source>
        <strain evidence="2">17621</strain>
    </source>
</reference>
<accession>A0A1V9F2Y1</accession>
<organism evidence="1 2">
    <name type="scientific">Niastella yeongjuensis</name>
    <dbReference type="NCBI Taxonomy" id="354355"/>
    <lineage>
        <taxon>Bacteria</taxon>
        <taxon>Pseudomonadati</taxon>
        <taxon>Bacteroidota</taxon>
        <taxon>Chitinophagia</taxon>
        <taxon>Chitinophagales</taxon>
        <taxon>Chitinophagaceae</taxon>
        <taxon>Niastella</taxon>
    </lineage>
</organism>
<sequence>MGLFNIFKKKDSPETLYSYISRYNEYIVRFITMQQQGNYAPIAAYEKETGDIVGFLYLSSEDNSYTLSAGEAIEKMEKRFEQQLTRDEISSYTIFYHSQFSNDDNHRIAIADEELKAISIAYNFKNGPAGKIGLPYRFDNDGASYQPIAVFDQEENNAIFTTQLRQGVNYFQHTELVEAPVTENPIGLKIKKSNNLHLDNTWCGIYGFVSYRKPDGGKVLEEHFKSAVMDLMLNKQMKKEGIVVSAIDFDDSSFVTVIQNERPKTILPVIKTDYIVPVENKEINEWENTNNLEAVITGSGRDTFGVSYFATDYAVNRDQYLSQKKLNIKLSGILFVLDTYEGNNDPEVPLADDFCGYFPSKDLPAYGCFDFIGILEDFKETTYSRFNPAKAYLLKVRLINHPDAKDFFTIDMFVNPENMRVTALAKGMRISGMFQLQGRIA</sequence>
<proteinExistence type="predicted"/>
<dbReference type="EMBL" id="LVXG01000008">
    <property type="protein sequence ID" value="OQP52626.1"/>
    <property type="molecule type" value="Genomic_DNA"/>
</dbReference>
<name>A0A1V9F2Y1_9BACT</name>
<dbReference type="Proteomes" id="UP000192610">
    <property type="component" value="Unassembled WGS sequence"/>
</dbReference>